<evidence type="ECO:0000256" key="1">
    <source>
        <dbReference type="SAM" id="MobiDB-lite"/>
    </source>
</evidence>
<accession>A0A1Y1VBA0</accession>
<gene>
    <name evidence="2" type="ORF">BCR36DRAFT_412366</name>
</gene>
<feature type="compositionally biased region" description="Acidic residues" evidence="1">
    <location>
        <begin position="1"/>
        <end position="11"/>
    </location>
</feature>
<feature type="compositionally biased region" description="Basic and acidic residues" evidence="1">
    <location>
        <begin position="18"/>
        <end position="37"/>
    </location>
</feature>
<proteinExistence type="predicted"/>
<dbReference type="Proteomes" id="UP000193719">
    <property type="component" value="Unassembled WGS sequence"/>
</dbReference>
<reference evidence="2 3" key="1">
    <citation type="submission" date="2016-08" db="EMBL/GenBank/DDBJ databases">
        <title>Genomes of anaerobic fungi encode conserved fungal cellulosomes for biomass hydrolysis.</title>
        <authorList>
            <consortium name="DOE Joint Genome Institute"/>
            <person name="Haitjema C.H."/>
            <person name="Gilmore S.P."/>
            <person name="Henske J.K."/>
            <person name="Solomon K.V."/>
            <person name="De Groot R."/>
            <person name="Kuo A."/>
            <person name="Mondo S.J."/>
            <person name="Salamov A.A."/>
            <person name="Labutti K."/>
            <person name="Zhao Z."/>
            <person name="Chiniquy J."/>
            <person name="Barry K."/>
            <person name="Brewer H.M."/>
            <person name="Purvine S.O."/>
            <person name="Wright A.T."/>
            <person name="Boxma B."/>
            <person name="Van Alen T."/>
            <person name="Hackstein J.H."/>
            <person name="Baker S.E."/>
            <person name="Grigoriev I.V."/>
            <person name="O'Malley M.A."/>
        </authorList>
    </citation>
    <scope>NUCLEOTIDE SEQUENCE [LARGE SCALE GENOMIC DNA]</scope>
    <source>
        <strain evidence="3">finn</strain>
    </source>
</reference>
<name>A0A1Y1VBA0_9FUNG</name>
<evidence type="ECO:0000313" key="2">
    <source>
        <dbReference type="EMBL" id="ORX50344.1"/>
    </source>
</evidence>
<dbReference type="OrthoDB" id="10531166at2759"/>
<feature type="region of interest" description="Disordered" evidence="1">
    <location>
        <begin position="112"/>
        <end position="164"/>
    </location>
</feature>
<sequence>MNQSNNDEESNIDQVNTNDKEETTKNKENNSGNEKENVNNNIEGDNDEEINMIAEEYKSLEYTEEFDELTTLELIRPNEFECLKNEFKLDDKHWYGRVSKIFQLIEIKKQDESKKKEINSSNDKSNGKRRNSKLKNQFINSDTEEDLNGIDGYGSNNDNDNEYGSESRIFDDIERKTLISDMIDMFCNIMLENYKNNCFLHKFLINYIQYSIELSYAILEIFKYVSNPRKFNLGPIPRSIQGKLNIFKEYTIDISDKRVLKYNSKLNLEILQDFLEKYRYGNEKPDDLLFDIYNIFSSKIITYRLIYFNSPFLKSVKPFDKEENVQIDNFSSKHFRSINLFSNQYPGCERDIPSQNITHFIHDNANDMFICLLYDEYDEKRFLLELNTWYKKHPFIFHNQKINITQNELLNNMEQLLPLIATVFQMKIEYKKKIYTPIFNNFIDNKRYIYIVDDPIYKPYLYYIFYSKSKRK</sequence>
<dbReference type="STRING" id="1754191.A0A1Y1VBA0"/>
<comment type="caution">
    <text evidence="2">The sequence shown here is derived from an EMBL/GenBank/DDBJ whole genome shotgun (WGS) entry which is preliminary data.</text>
</comment>
<dbReference type="EMBL" id="MCFH01000021">
    <property type="protein sequence ID" value="ORX50344.1"/>
    <property type="molecule type" value="Genomic_DNA"/>
</dbReference>
<feature type="region of interest" description="Disordered" evidence="1">
    <location>
        <begin position="1"/>
        <end position="48"/>
    </location>
</feature>
<feature type="compositionally biased region" description="Polar residues" evidence="1">
    <location>
        <begin position="154"/>
        <end position="164"/>
    </location>
</feature>
<protein>
    <submittedName>
        <fullName evidence="2">Uncharacterized protein</fullName>
    </submittedName>
</protein>
<dbReference type="AlphaFoldDB" id="A0A1Y1VBA0"/>
<keyword evidence="3" id="KW-1185">Reference proteome</keyword>
<organism evidence="2 3">
    <name type="scientific">Piromyces finnis</name>
    <dbReference type="NCBI Taxonomy" id="1754191"/>
    <lineage>
        <taxon>Eukaryota</taxon>
        <taxon>Fungi</taxon>
        <taxon>Fungi incertae sedis</taxon>
        <taxon>Chytridiomycota</taxon>
        <taxon>Chytridiomycota incertae sedis</taxon>
        <taxon>Neocallimastigomycetes</taxon>
        <taxon>Neocallimastigales</taxon>
        <taxon>Neocallimastigaceae</taxon>
        <taxon>Piromyces</taxon>
    </lineage>
</organism>
<evidence type="ECO:0000313" key="3">
    <source>
        <dbReference type="Proteomes" id="UP000193719"/>
    </source>
</evidence>
<reference evidence="2 3" key="2">
    <citation type="submission" date="2016-08" db="EMBL/GenBank/DDBJ databases">
        <title>Pervasive Adenine N6-methylation of Active Genes in Fungi.</title>
        <authorList>
            <consortium name="DOE Joint Genome Institute"/>
            <person name="Mondo S.J."/>
            <person name="Dannebaum R.O."/>
            <person name="Kuo R.C."/>
            <person name="Labutti K."/>
            <person name="Haridas S."/>
            <person name="Kuo A."/>
            <person name="Salamov A."/>
            <person name="Ahrendt S.R."/>
            <person name="Lipzen A."/>
            <person name="Sullivan W."/>
            <person name="Andreopoulos W.B."/>
            <person name="Clum A."/>
            <person name="Lindquist E."/>
            <person name="Daum C."/>
            <person name="Ramamoorthy G.K."/>
            <person name="Gryganskyi A."/>
            <person name="Culley D."/>
            <person name="Magnuson J.K."/>
            <person name="James T.Y."/>
            <person name="O'Malley M.A."/>
            <person name="Stajich J.E."/>
            <person name="Spatafora J.W."/>
            <person name="Visel A."/>
            <person name="Grigoriev I.V."/>
        </authorList>
    </citation>
    <scope>NUCLEOTIDE SEQUENCE [LARGE SCALE GENOMIC DNA]</scope>
    <source>
        <strain evidence="3">finn</strain>
    </source>
</reference>